<evidence type="ECO:0000313" key="1">
    <source>
        <dbReference type="EMBL" id="MCT2410053.1"/>
    </source>
</evidence>
<gene>
    <name evidence="1" type="ORF">NZD88_21055</name>
</gene>
<dbReference type="EMBL" id="JANZQH010000018">
    <property type="protein sequence ID" value="MCT2410053.1"/>
    <property type="molecule type" value="Genomic_DNA"/>
</dbReference>
<protein>
    <submittedName>
        <fullName evidence="1">Uncharacterized protein</fullName>
    </submittedName>
</protein>
<proteinExistence type="predicted"/>
<organism evidence="1 2">
    <name type="scientific">Chryseobacterium pyrolae</name>
    <dbReference type="NCBI Taxonomy" id="2987481"/>
    <lineage>
        <taxon>Bacteria</taxon>
        <taxon>Pseudomonadati</taxon>
        <taxon>Bacteroidota</taxon>
        <taxon>Flavobacteriia</taxon>
        <taxon>Flavobacteriales</taxon>
        <taxon>Weeksellaceae</taxon>
        <taxon>Chryseobacterium group</taxon>
        <taxon>Chryseobacterium</taxon>
    </lineage>
</organism>
<evidence type="ECO:0000313" key="2">
    <source>
        <dbReference type="Proteomes" id="UP001142057"/>
    </source>
</evidence>
<accession>A0ABT2IN03</accession>
<name>A0ABT2IN03_9FLAO</name>
<comment type="caution">
    <text evidence="1">The sequence shown here is derived from an EMBL/GenBank/DDBJ whole genome shotgun (WGS) entry which is preliminary data.</text>
</comment>
<dbReference type="RefSeq" id="WP_259831780.1">
    <property type="nucleotide sequence ID" value="NZ_JANZQH010000018.1"/>
</dbReference>
<dbReference type="Proteomes" id="UP001142057">
    <property type="component" value="Unassembled WGS sequence"/>
</dbReference>
<keyword evidence="2" id="KW-1185">Reference proteome</keyword>
<sequence>MKIEDLTGEEIMHYTVLFCWDWSKDDFEIAFKDSRLGWDYYYNKLQGKINDGADPAEAILSVVLNMDNTHKPMLFDYLFNVKYPKEISDKRDWRKVIDKHQNKNGKD</sequence>
<reference evidence="1" key="1">
    <citation type="submission" date="2022-08" db="EMBL/GenBank/DDBJ databases">
        <title>Chryseobacterium antibioticum,isolated from the rhizosphere soil of Pyrola in Tibet.</title>
        <authorList>
            <person name="Kan Y."/>
        </authorList>
    </citation>
    <scope>NUCLEOTIDE SEQUENCE</scope>
    <source>
        <strain evidence="1">Pc2-12</strain>
    </source>
</reference>